<name>A0AAN6P960_9PEZI</name>
<organism evidence="1 2">
    <name type="scientific">Parachaetomium inaequale</name>
    <dbReference type="NCBI Taxonomy" id="2588326"/>
    <lineage>
        <taxon>Eukaryota</taxon>
        <taxon>Fungi</taxon>
        <taxon>Dikarya</taxon>
        <taxon>Ascomycota</taxon>
        <taxon>Pezizomycotina</taxon>
        <taxon>Sordariomycetes</taxon>
        <taxon>Sordariomycetidae</taxon>
        <taxon>Sordariales</taxon>
        <taxon>Chaetomiaceae</taxon>
        <taxon>Parachaetomium</taxon>
    </lineage>
</organism>
<evidence type="ECO:0000313" key="2">
    <source>
        <dbReference type="Proteomes" id="UP001303115"/>
    </source>
</evidence>
<evidence type="ECO:0000313" key="1">
    <source>
        <dbReference type="EMBL" id="KAK4031757.1"/>
    </source>
</evidence>
<dbReference type="EMBL" id="MU854708">
    <property type="protein sequence ID" value="KAK4031757.1"/>
    <property type="molecule type" value="Genomic_DNA"/>
</dbReference>
<proteinExistence type="predicted"/>
<dbReference type="PANTHER" id="PTHR37535">
    <property type="entry name" value="FLUG DOMAIN PROTEIN"/>
    <property type="match status" value="1"/>
</dbReference>
<comment type="caution">
    <text evidence="1">The sequence shown here is derived from an EMBL/GenBank/DDBJ whole genome shotgun (WGS) entry which is preliminary data.</text>
</comment>
<gene>
    <name evidence="1" type="ORF">C8A01DRAFT_21072</name>
</gene>
<dbReference type="AlphaFoldDB" id="A0AAN6P960"/>
<keyword evidence="2" id="KW-1185">Reference proteome</keyword>
<accession>A0AAN6P960</accession>
<dbReference type="Pfam" id="PF11917">
    <property type="entry name" value="DUF3435"/>
    <property type="match status" value="1"/>
</dbReference>
<protein>
    <submittedName>
        <fullName evidence="1">Uncharacterized protein</fullName>
    </submittedName>
</protein>
<dbReference type="Proteomes" id="UP001303115">
    <property type="component" value="Unassembled WGS sequence"/>
</dbReference>
<dbReference type="PANTHER" id="PTHR37535:SF4">
    <property type="entry name" value="FLUG DOMAIN-CONTAINING PROTEIN"/>
    <property type="match status" value="1"/>
</dbReference>
<feature type="non-terminal residue" evidence="1">
    <location>
        <position position="1"/>
    </location>
</feature>
<reference evidence="2" key="1">
    <citation type="journal article" date="2023" name="Mol. Phylogenet. Evol.">
        <title>Genome-scale phylogeny and comparative genomics of the fungal order Sordariales.</title>
        <authorList>
            <person name="Hensen N."/>
            <person name="Bonometti L."/>
            <person name="Westerberg I."/>
            <person name="Brannstrom I.O."/>
            <person name="Guillou S."/>
            <person name="Cros-Aarteil S."/>
            <person name="Calhoun S."/>
            <person name="Haridas S."/>
            <person name="Kuo A."/>
            <person name="Mondo S."/>
            <person name="Pangilinan J."/>
            <person name="Riley R."/>
            <person name="LaButti K."/>
            <person name="Andreopoulos B."/>
            <person name="Lipzen A."/>
            <person name="Chen C."/>
            <person name="Yan M."/>
            <person name="Daum C."/>
            <person name="Ng V."/>
            <person name="Clum A."/>
            <person name="Steindorff A."/>
            <person name="Ohm R.A."/>
            <person name="Martin F."/>
            <person name="Silar P."/>
            <person name="Natvig D.O."/>
            <person name="Lalanne C."/>
            <person name="Gautier V."/>
            <person name="Ament-Velasquez S.L."/>
            <person name="Kruys A."/>
            <person name="Hutchinson M.I."/>
            <person name="Powell A.J."/>
            <person name="Barry K."/>
            <person name="Miller A.N."/>
            <person name="Grigoriev I.V."/>
            <person name="Debuchy R."/>
            <person name="Gladieux P."/>
            <person name="Hiltunen Thoren M."/>
            <person name="Johannesson H."/>
        </authorList>
    </citation>
    <scope>NUCLEOTIDE SEQUENCE [LARGE SCALE GENOMIC DNA]</scope>
    <source>
        <strain evidence="2">CBS 284.82</strain>
    </source>
</reference>
<dbReference type="InterPro" id="IPR021842">
    <property type="entry name" value="DUF3435"/>
</dbReference>
<sequence>LDLLMFNIIYNVTTFPRGRYRLNLLGCYLFLIYTGYRPARIVDNEKKKPKDDGIKDELSDKLVEAMLATETLGRGRPKVLCYKDILLIVVRHPVTGEDTLVMAVKFIHYKGADNKLKLYVLVYVHFASSFG</sequence>